<dbReference type="HAMAP" id="MF_00202">
    <property type="entry name" value="Idi"/>
    <property type="match status" value="1"/>
</dbReference>
<keyword evidence="5 10" id="KW-0479">Metal-binding</keyword>
<feature type="binding site" evidence="10">
    <location>
        <position position="41"/>
    </location>
    <ligand>
        <name>Mn(2+)</name>
        <dbReference type="ChEBI" id="CHEBI:29035"/>
    </ligand>
</feature>
<comment type="cofactor">
    <cofactor evidence="10">
        <name>Mn(2+)</name>
        <dbReference type="ChEBI" id="CHEBI:29035"/>
    </cofactor>
    <text evidence="10">Binds 1 Mn(2+) ion per subunit.</text>
</comment>
<dbReference type="PROSITE" id="PS51462">
    <property type="entry name" value="NUDIX"/>
    <property type="match status" value="1"/>
</dbReference>
<keyword evidence="8 10" id="KW-0414">Isoprene biosynthesis</keyword>
<keyword evidence="14" id="KW-1185">Reference proteome</keyword>
<dbReference type="GO" id="GO:0005737">
    <property type="term" value="C:cytoplasm"/>
    <property type="evidence" value="ECO:0007669"/>
    <property type="project" value="UniProtKB-SubCell"/>
</dbReference>
<feature type="binding site" evidence="10">
    <location>
        <position position="125"/>
    </location>
    <ligand>
        <name>Mn(2+)</name>
        <dbReference type="ChEBI" id="CHEBI:29035"/>
    </ligand>
</feature>
<dbReference type="Pfam" id="PF00293">
    <property type="entry name" value="NUDIX"/>
    <property type="match status" value="1"/>
</dbReference>
<dbReference type="PIRSF" id="PIRSF018427">
    <property type="entry name" value="Isopntndiph_ism"/>
    <property type="match status" value="1"/>
</dbReference>
<dbReference type="PANTHER" id="PTHR10885">
    <property type="entry name" value="ISOPENTENYL-DIPHOSPHATE DELTA-ISOMERASE"/>
    <property type="match status" value="1"/>
</dbReference>
<comment type="cofactor">
    <cofactor evidence="10">
        <name>Mg(2+)</name>
        <dbReference type="ChEBI" id="CHEBI:18420"/>
    </cofactor>
    <text evidence="10">Binds 1 Mg(2+) ion per subunit. The magnesium ion binds only when substrate is bound.</text>
</comment>
<comment type="catalytic activity">
    <reaction evidence="10">
        <text>isopentenyl diphosphate = dimethylallyl diphosphate</text>
        <dbReference type="Rhea" id="RHEA:23284"/>
        <dbReference type="ChEBI" id="CHEBI:57623"/>
        <dbReference type="ChEBI" id="CHEBI:128769"/>
        <dbReference type="EC" id="5.3.3.2"/>
    </reaction>
</comment>
<feature type="binding site" evidence="10">
    <location>
        <position position="78"/>
    </location>
    <ligand>
        <name>Mn(2+)</name>
        <dbReference type="ChEBI" id="CHEBI:29035"/>
    </ligand>
</feature>
<dbReference type="SUPFAM" id="SSF55811">
    <property type="entry name" value="Nudix"/>
    <property type="match status" value="1"/>
</dbReference>
<evidence type="ECO:0000313" key="14">
    <source>
        <dbReference type="Proteomes" id="UP000217889"/>
    </source>
</evidence>
<protein>
    <recommendedName>
        <fullName evidence="3 10">Isopentenyl-diphosphate Delta-isomerase</fullName>
        <shortName evidence="10">IPP isomerase</shortName>
        <ecNumber evidence="3 10">5.3.3.2</ecNumber>
    </recommendedName>
    <alternativeName>
        <fullName evidence="10">IPP:DMAPP isomerase</fullName>
    </alternativeName>
    <alternativeName>
        <fullName evidence="10">Isopentenyl pyrophosphate isomerase</fullName>
    </alternativeName>
</protein>
<evidence type="ECO:0000256" key="10">
    <source>
        <dbReference type="HAMAP-Rule" id="MF_00202"/>
    </source>
</evidence>
<dbReference type="UniPathway" id="UPA00059">
    <property type="reaction ID" value="UER00104"/>
</dbReference>
<keyword evidence="9 10" id="KW-0413">Isomerase</keyword>
<gene>
    <name evidence="10" type="primary">idi</name>
    <name evidence="13" type="ORF">CFK41_14895</name>
</gene>
<dbReference type="PANTHER" id="PTHR10885:SF0">
    <property type="entry name" value="ISOPENTENYL-DIPHOSPHATE DELTA-ISOMERASE"/>
    <property type="match status" value="1"/>
</dbReference>
<evidence type="ECO:0000256" key="6">
    <source>
        <dbReference type="ARBA" id="ARBA00022842"/>
    </source>
</evidence>
<evidence type="ECO:0000259" key="12">
    <source>
        <dbReference type="PROSITE" id="PS51462"/>
    </source>
</evidence>
<dbReference type="InterPro" id="IPR015797">
    <property type="entry name" value="NUDIX_hydrolase-like_dom_sf"/>
</dbReference>
<dbReference type="InterPro" id="IPR011876">
    <property type="entry name" value="IsopentenylPP_isomerase_typ1"/>
</dbReference>
<keyword evidence="4 10" id="KW-0963">Cytoplasm</keyword>
<dbReference type="Proteomes" id="UP000217889">
    <property type="component" value="Chromosome"/>
</dbReference>
<dbReference type="AlphaFoldDB" id="A0A291H0K2"/>
<evidence type="ECO:0000256" key="4">
    <source>
        <dbReference type="ARBA" id="ARBA00022490"/>
    </source>
</evidence>
<proteinExistence type="inferred from homology"/>
<dbReference type="RefSeq" id="WP_096800382.1">
    <property type="nucleotide sequence ID" value="NZ_CP023564.1"/>
</dbReference>
<reference evidence="13 14" key="1">
    <citation type="journal article" date="2014" name="Int. J. Syst. Evol. Microbiol.">
        <title>Brachybacterium ginsengisoli sp. nov., isolated from soil of a ginseng field.</title>
        <authorList>
            <person name="Hoang V.A."/>
            <person name="Kim Y.J."/>
            <person name="Nguyen N.L."/>
            <person name="Yang D.C."/>
        </authorList>
    </citation>
    <scope>NUCLEOTIDE SEQUENCE [LARGE SCALE GENOMIC DNA]</scope>
    <source>
        <strain evidence="13 14">DCY80</strain>
    </source>
</reference>
<name>A0A291H0K2_9MICO</name>
<dbReference type="GO" id="GO:0004452">
    <property type="term" value="F:isopentenyl-diphosphate delta-isomerase activity"/>
    <property type="evidence" value="ECO:0007669"/>
    <property type="project" value="UniProtKB-UniRule"/>
</dbReference>
<comment type="subcellular location">
    <subcellularLocation>
        <location evidence="10">Cytoplasm</location>
    </subcellularLocation>
</comment>
<dbReference type="NCBIfam" id="NF002995">
    <property type="entry name" value="PRK03759.1"/>
    <property type="match status" value="1"/>
</dbReference>
<comment type="function">
    <text evidence="10">Catalyzes the 1,3-allylic rearrangement of the homoallylic substrate isopentenyl (IPP) to its highly electrophilic allylic isomer, dimethylallyl diphosphate (DMAPP).</text>
</comment>
<evidence type="ECO:0000256" key="8">
    <source>
        <dbReference type="ARBA" id="ARBA00023229"/>
    </source>
</evidence>
<evidence type="ECO:0000256" key="11">
    <source>
        <dbReference type="PIRSR" id="PIRSR018427-1"/>
    </source>
</evidence>
<evidence type="ECO:0000256" key="1">
    <source>
        <dbReference type="ARBA" id="ARBA00004826"/>
    </source>
</evidence>
<evidence type="ECO:0000256" key="2">
    <source>
        <dbReference type="ARBA" id="ARBA00007579"/>
    </source>
</evidence>
<evidence type="ECO:0000256" key="9">
    <source>
        <dbReference type="ARBA" id="ARBA00023235"/>
    </source>
</evidence>
<evidence type="ECO:0000256" key="7">
    <source>
        <dbReference type="ARBA" id="ARBA00023211"/>
    </source>
</evidence>
<feature type="domain" description="Nudix hydrolase" evidence="12">
    <location>
        <begin position="39"/>
        <end position="189"/>
    </location>
</feature>
<keyword evidence="6 10" id="KW-0460">Magnesium</keyword>
<feature type="binding site" evidence="10">
    <location>
        <position position="34"/>
    </location>
    <ligand>
        <name>Mn(2+)</name>
        <dbReference type="ChEBI" id="CHEBI:29035"/>
    </ligand>
</feature>
<dbReference type="GO" id="GO:0050992">
    <property type="term" value="P:dimethylallyl diphosphate biosynthetic process"/>
    <property type="evidence" value="ECO:0007669"/>
    <property type="project" value="UniProtKB-UniRule"/>
</dbReference>
<dbReference type="InterPro" id="IPR000086">
    <property type="entry name" value="NUDIX_hydrolase_dom"/>
</dbReference>
<dbReference type="GO" id="GO:0008299">
    <property type="term" value="P:isoprenoid biosynthetic process"/>
    <property type="evidence" value="ECO:0007669"/>
    <property type="project" value="UniProtKB-UniRule"/>
</dbReference>
<keyword evidence="7 10" id="KW-0464">Manganese</keyword>
<dbReference type="CDD" id="cd02885">
    <property type="entry name" value="NUDIX_IPP_Isomerase"/>
    <property type="match status" value="1"/>
</dbReference>
<dbReference type="InterPro" id="IPR056375">
    <property type="entry name" value="Idi_bact"/>
</dbReference>
<comment type="similarity">
    <text evidence="2 10">Belongs to the IPP isomerase type 1 family.</text>
</comment>
<comment type="pathway">
    <text evidence="1 10">Isoprenoid biosynthesis; dimethylallyl diphosphate biosynthesis; dimethylallyl diphosphate from isopentenyl diphosphate: step 1/1.</text>
</comment>
<dbReference type="EC" id="5.3.3.2" evidence="3 10"/>
<dbReference type="Gene3D" id="3.90.79.10">
    <property type="entry name" value="Nucleoside Triphosphate Pyrophosphohydrolase"/>
    <property type="match status" value="1"/>
</dbReference>
<dbReference type="EMBL" id="CP023564">
    <property type="protein sequence ID" value="ATG55922.1"/>
    <property type="molecule type" value="Genomic_DNA"/>
</dbReference>
<feature type="active site" evidence="10 11">
    <location>
        <position position="125"/>
    </location>
</feature>
<dbReference type="NCBIfam" id="TIGR02150">
    <property type="entry name" value="IPP_isom_1"/>
    <property type="match status" value="1"/>
</dbReference>
<evidence type="ECO:0000256" key="3">
    <source>
        <dbReference type="ARBA" id="ARBA00012057"/>
    </source>
</evidence>
<accession>A0A291H0K2</accession>
<organism evidence="13 14">
    <name type="scientific">Brachybacterium ginsengisoli</name>
    <dbReference type="NCBI Taxonomy" id="1331682"/>
    <lineage>
        <taxon>Bacteria</taxon>
        <taxon>Bacillati</taxon>
        <taxon>Actinomycetota</taxon>
        <taxon>Actinomycetes</taxon>
        <taxon>Micrococcales</taxon>
        <taxon>Dermabacteraceae</taxon>
        <taxon>Brachybacterium</taxon>
    </lineage>
</organism>
<sequence>MIENAGSTLAMDDHVILVDADGTPRGLAPRATVHSTRTPLHLAFSCHVVRADGAVLLTRRALSKRTWPGVWTNSFCGHPRQGESFIEAIDRHARHELGIAVRPPLRALPDFRYRAVDASGVVENEVCPVFVAELADAAADAVGRTGAAGPASRLSPNPEEVMDHRWVAPEELRALVELAPWALSPWAVEQIPQLDAHLLRSAAGAR</sequence>
<feature type="binding site" evidence="10">
    <location>
        <position position="96"/>
    </location>
    <ligand>
        <name>Mg(2+)</name>
        <dbReference type="ChEBI" id="CHEBI:18420"/>
    </ligand>
</feature>
<feature type="active site" evidence="10 11">
    <location>
        <position position="76"/>
    </location>
</feature>
<dbReference type="KEGG" id="bgg:CFK41_14895"/>
<dbReference type="GO" id="GO:0046872">
    <property type="term" value="F:metal ion binding"/>
    <property type="evidence" value="ECO:0007669"/>
    <property type="project" value="UniProtKB-KW"/>
</dbReference>
<evidence type="ECO:0000313" key="13">
    <source>
        <dbReference type="EMBL" id="ATG55922.1"/>
    </source>
</evidence>
<feature type="binding site" evidence="10">
    <location>
        <position position="123"/>
    </location>
    <ligand>
        <name>Mn(2+)</name>
        <dbReference type="ChEBI" id="CHEBI:29035"/>
    </ligand>
</feature>
<evidence type="ECO:0000256" key="5">
    <source>
        <dbReference type="ARBA" id="ARBA00022723"/>
    </source>
</evidence>